<comment type="caution">
    <text evidence="5">The sequence shown here is derived from an EMBL/GenBank/DDBJ whole genome shotgun (WGS) entry which is preliminary data.</text>
</comment>
<feature type="domain" description="Dual specificity phosphatase catalytic" evidence="4">
    <location>
        <begin position="1"/>
        <end position="49"/>
    </location>
</feature>
<evidence type="ECO:0000313" key="6">
    <source>
        <dbReference type="Proteomes" id="UP000663889"/>
    </source>
</evidence>
<evidence type="ECO:0000256" key="3">
    <source>
        <dbReference type="ARBA" id="ARBA00022912"/>
    </source>
</evidence>
<dbReference type="AlphaFoldDB" id="A0A814T8V1"/>
<dbReference type="SUPFAM" id="SSF52799">
    <property type="entry name" value="(Phosphotyrosine protein) phosphatases II"/>
    <property type="match status" value="1"/>
</dbReference>
<proteinExistence type="inferred from homology"/>
<protein>
    <recommendedName>
        <fullName evidence="4">Dual specificity phosphatase catalytic domain-containing protein</fullName>
    </recommendedName>
</protein>
<dbReference type="InterPro" id="IPR000340">
    <property type="entry name" value="Dual-sp_phosphatase_cat-dom"/>
</dbReference>
<dbReference type="CDD" id="cd14498">
    <property type="entry name" value="DSP"/>
    <property type="match status" value="1"/>
</dbReference>
<organism evidence="5 6">
    <name type="scientific">Rotaria sordida</name>
    <dbReference type="NCBI Taxonomy" id="392033"/>
    <lineage>
        <taxon>Eukaryota</taxon>
        <taxon>Metazoa</taxon>
        <taxon>Spiralia</taxon>
        <taxon>Gnathifera</taxon>
        <taxon>Rotifera</taxon>
        <taxon>Eurotatoria</taxon>
        <taxon>Bdelloidea</taxon>
        <taxon>Philodinida</taxon>
        <taxon>Philodinidae</taxon>
        <taxon>Rotaria</taxon>
    </lineage>
</organism>
<keyword evidence="3" id="KW-0904">Protein phosphatase</keyword>
<name>A0A814T8V1_9BILA</name>
<accession>A0A814T8V1</accession>
<keyword evidence="2" id="KW-0378">Hydrolase</keyword>
<dbReference type="PANTHER" id="PTHR45961">
    <property type="entry name" value="IP21249P"/>
    <property type="match status" value="1"/>
</dbReference>
<dbReference type="GO" id="GO:0004721">
    <property type="term" value="F:phosphoprotein phosphatase activity"/>
    <property type="evidence" value="ECO:0007669"/>
    <property type="project" value="UniProtKB-KW"/>
</dbReference>
<comment type="similarity">
    <text evidence="1">Belongs to the protein-tyrosine phosphatase family. Non-receptor class dual specificity subfamily.</text>
</comment>
<dbReference type="InterPro" id="IPR052103">
    <property type="entry name" value="Dual_spec_Phospatases"/>
</dbReference>
<evidence type="ECO:0000256" key="2">
    <source>
        <dbReference type="ARBA" id="ARBA00022801"/>
    </source>
</evidence>
<dbReference type="Proteomes" id="UP000663889">
    <property type="component" value="Unassembled WGS sequence"/>
</dbReference>
<dbReference type="InterPro" id="IPR029021">
    <property type="entry name" value="Prot-tyrosine_phosphatase-like"/>
</dbReference>
<gene>
    <name evidence="5" type="ORF">SEV965_LOCUS18823</name>
</gene>
<evidence type="ECO:0000259" key="4">
    <source>
        <dbReference type="Pfam" id="PF00782"/>
    </source>
</evidence>
<evidence type="ECO:0000313" key="5">
    <source>
        <dbReference type="EMBL" id="CAF1158168.1"/>
    </source>
</evidence>
<sequence>MGISRSSSIVLAYLLRYHHNSLAEAYDYLVERRRFAAPNHAFFLQLIRYVIDARIFHFEKKCRSTS</sequence>
<dbReference type="PANTHER" id="PTHR45961:SF6">
    <property type="entry name" value="IP21249P"/>
    <property type="match status" value="1"/>
</dbReference>
<evidence type="ECO:0000256" key="1">
    <source>
        <dbReference type="ARBA" id="ARBA00008601"/>
    </source>
</evidence>
<dbReference type="EMBL" id="CAJNOU010001140">
    <property type="protein sequence ID" value="CAF1158168.1"/>
    <property type="molecule type" value="Genomic_DNA"/>
</dbReference>
<dbReference type="Gene3D" id="3.90.190.10">
    <property type="entry name" value="Protein tyrosine phosphatase superfamily"/>
    <property type="match status" value="1"/>
</dbReference>
<dbReference type="Pfam" id="PF00782">
    <property type="entry name" value="DSPc"/>
    <property type="match status" value="1"/>
</dbReference>
<reference evidence="5" key="1">
    <citation type="submission" date="2021-02" db="EMBL/GenBank/DDBJ databases">
        <authorList>
            <person name="Nowell W R."/>
        </authorList>
    </citation>
    <scope>NUCLEOTIDE SEQUENCE</scope>
</reference>